<dbReference type="KEGG" id="theu:HPC62_20670"/>
<reference evidence="1 2" key="1">
    <citation type="submission" date="2020-05" db="EMBL/GenBank/DDBJ databases">
        <title>Complete genome sequence of of a novel Thermoleptolyngbya strain isolated from hot springs of Ganzi, Sichuan China.</title>
        <authorList>
            <person name="Tang J."/>
            <person name="Daroch M."/>
            <person name="Li L."/>
            <person name="Waleron K."/>
            <person name="Waleron M."/>
            <person name="Waleron M."/>
        </authorList>
    </citation>
    <scope>NUCLEOTIDE SEQUENCE [LARGE SCALE GENOMIC DNA]</scope>
    <source>
        <strain evidence="1 2">PKUAC-SCTA183</strain>
    </source>
</reference>
<organism evidence="1 2">
    <name type="scientific">Thermoleptolyngbya sichuanensis A183</name>
    <dbReference type="NCBI Taxonomy" id="2737172"/>
    <lineage>
        <taxon>Bacteria</taxon>
        <taxon>Bacillati</taxon>
        <taxon>Cyanobacteriota</taxon>
        <taxon>Cyanophyceae</taxon>
        <taxon>Oculatellales</taxon>
        <taxon>Oculatellaceae</taxon>
        <taxon>Thermoleptolyngbya</taxon>
        <taxon>Thermoleptolyngbya sichuanensis</taxon>
    </lineage>
</organism>
<accession>A0A6M8BA87</accession>
<proteinExistence type="predicted"/>
<name>A0A6M8BA87_9CYAN</name>
<protein>
    <submittedName>
        <fullName evidence="1">Uncharacterized protein</fullName>
    </submittedName>
</protein>
<dbReference type="EMBL" id="CP053661">
    <property type="protein sequence ID" value="QKD84269.1"/>
    <property type="molecule type" value="Genomic_DNA"/>
</dbReference>
<sequence length="81" mass="9202">MPQGIGYTSVCYSPSRQRIDDDVIYSRDFLALNAGKALVDLYLACQQFSGVLRELYESDKLEYEEWRSLSQSITDAIGVSR</sequence>
<gene>
    <name evidence="1" type="ORF">HPC62_20670</name>
</gene>
<dbReference type="RefSeq" id="WP_172358314.1">
    <property type="nucleotide sequence ID" value="NZ_CP053661.1"/>
</dbReference>
<dbReference type="Proteomes" id="UP000505210">
    <property type="component" value="Chromosome"/>
</dbReference>
<dbReference type="AlphaFoldDB" id="A0A6M8BA87"/>
<evidence type="ECO:0000313" key="2">
    <source>
        <dbReference type="Proteomes" id="UP000505210"/>
    </source>
</evidence>
<keyword evidence="2" id="KW-1185">Reference proteome</keyword>
<evidence type="ECO:0000313" key="1">
    <source>
        <dbReference type="EMBL" id="QKD84269.1"/>
    </source>
</evidence>